<accession>A0ABW3EDS6</accession>
<sequence length="49" mass="5347">MLAMVGYPIVMGNAFAELKTPQVFVTKTNDENGVSYALDHLVKHNLVAV</sequence>
<dbReference type="GO" id="GO:0016787">
    <property type="term" value="F:hydrolase activity"/>
    <property type="evidence" value="ECO:0007669"/>
    <property type="project" value="UniProtKB-KW"/>
</dbReference>
<organism evidence="1 2">
    <name type="scientific">Loigolactobacillus binensis</name>
    <dbReference type="NCBI Taxonomy" id="2559922"/>
    <lineage>
        <taxon>Bacteria</taxon>
        <taxon>Bacillati</taxon>
        <taxon>Bacillota</taxon>
        <taxon>Bacilli</taxon>
        <taxon>Lactobacillales</taxon>
        <taxon>Lactobacillaceae</taxon>
        <taxon>Loigolactobacillus</taxon>
    </lineage>
</organism>
<evidence type="ECO:0000313" key="2">
    <source>
        <dbReference type="Proteomes" id="UP001597104"/>
    </source>
</evidence>
<gene>
    <name evidence="1" type="ORF">ACFQZ7_08965</name>
</gene>
<proteinExistence type="predicted"/>
<dbReference type="SUPFAM" id="SSF56784">
    <property type="entry name" value="HAD-like"/>
    <property type="match status" value="1"/>
</dbReference>
<dbReference type="Proteomes" id="UP001597104">
    <property type="component" value="Unassembled WGS sequence"/>
</dbReference>
<dbReference type="RefSeq" id="WP_137638155.1">
    <property type="nucleotide sequence ID" value="NZ_BJDN01000019.1"/>
</dbReference>
<dbReference type="InterPro" id="IPR036412">
    <property type="entry name" value="HAD-like_sf"/>
</dbReference>
<protein>
    <submittedName>
        <fullName evidence="1">HAD hydrolase family protein</fullName>
    </submittedName>
</protein>
<reference evidence="2" key="1">
    <citation type="journal article" date="2019" name="Int. J. Syst. Evol. Microbiol.">
        <title>The Global Catalogue of Microorganisms (GCM) 10K type strain sequencing project: providing services to taxonomists for standard genome sequencing and annotation.</title>
        <authorList>
            <consortium name="The Broad Institute Genomics Platform"/>
            <consortium name="The Broad Institute Genome Sequencing Center for Infectious Disease"/>
            <person name="Wu L."/>
            <person name="Ma J."/>
        </authorList>
    </citation>
    <scope>NUCLEOTIDE SEQUENCE [LARGE SCALE GENOMIC DNA]</scope>
    <source>
        <strain evidence="2">CCM 8925</strain>
    </source>
</reference>
<keyword evidence="1" id="KW-0378">Hydrolase</keyword>
<dbReference type="EMBL" id="JBHTIO010000042">
    <property type="protein sequence ID" value="MFD0897850.1"/>
    <property type="molecule type" value="Genomic_DNA"/>
</dbReference>
<dbReference type="Gene3D" id="3.40.50.1000">
    <property type="entry name" value="HAD superfamily/HAD-like"/>
    <property type="match status" value="1"/>
</dbReference>
<name>A0ABW3EDS6_9LACO</name>
<comment type="caution">
    <text evidence="1">The sequence shown here is derived from an EMBL/GenBank/DDBJ whole genome shotgun (WGS) entry which is preliminary data.</text>
</comment>
<evidence type="ECO:0000313" key="1">
    <source>
        <dbReference type="EMBL" id="MFD0897850.1"/>
    </source>
</evidence>
<dbReference type="InterPro" id="IPR023214">
    <property type="entry name" value="HAD_sf"/>
</dbReference>
<dbReference type="Pfam" id="PF08282">
    <property type="entry name" value="Hydrolase_3"/>
    <property type="match status" value="1"/>
</dbReference>
<keyword evidence="2" id="KW-1185">Reference proteome</keyword>